<dbReference type="OrthoDB" id="1352671at2"/>
<gene>
    <name evidence="4" type="ORF">BXY75_2200</name>
</gene>
<evidence type="ECO:0000259" key="3">
    <source>
        <dbReference type="Pfam" id="PF18962"/>
    </source>
</evidence>
<comment type="caution">
    <text evidence="4">The sequence shown here is derived from an EMBL/GenBank/DDBJ whole genome shotgun (WGS) entry which is preliminary data.</text>
</comment>
<reference evidence="4 5" key="1">
    <citation type="submission" date="2018-10" db="EMBL/GenBank/DDBJ databases">
        <title>Genomic Encyclopedia of Archaeal and Bacterial Type Strains, Phase II (KMG-II): from individual species to whole genera.</title>
        <authorList>
            <person name="Goeker M."/>
        </authorList>
    </citation>
    <scope>NUCLEOTIDE SEQUENCE [LARGE SCALE GENOMIC DNA]</scope>
    <source>
        <strain evidence="4 5">DSM 23424</strain>
    </source>
</reference>
<evidence type="ECO:0000256" key="1">
    <source>
        <dbReference type="ARBA" id="ARBA00022729"/>
    </source>
</evidence>
<dbReference type="Pfam" id="PF18962">
    <property type="entry name" value="Por_Secre_tail"/>
    <property type="match status" value="1"/>
</dbReference>
<feature type="chain" id="PRO_5018251970" evidence="2">
    <location>
        <begin position="21"/>
        <end position="302"/>
    </location>
</feature>
<keyword evidence="1 2" id="KW-0732">Signal</keyword>
<feature type="signal peptide" evidence="2">
    <location>
        <begin position="1"/>
        <end position="20"/>
    </location>
</feature>
<dbReference type="Proteomes" id="UP000271339">
    <property type="component" value="Unassembled WGS sequence"/>
</dbReference>
<name>A0A3L9YDU1_9FLAO</name>
<accession>A0A3L9YDU1</accession>
<sequence>MKNNYVMATLMCFFVLGLFAQDFQDDMEYNPGDPFGPWWYDCPINCPEIVDGFANTGNKSAIVMADGISEIDLDLGLNTEGIFELDFYMYIAEGREAYFGILEDITLINGGSGSFIANIHFNRDLLSPAVGEIEEFSVPTGNSTSFSYPVLNWFKVDIRVVMDPAGDTWGFKIDGVQVLADGTPLRNSDGDELESYGGISFFSVSTDAEWYLDSFNFDASPLLGVSSEELAAFKIYPNPTSGVLNISSERLITSISVYTVEGKVVNAEVSEERIDVSQLASGIYFIEVATSIGKNVSQFIKE</sequence>
<organism evidence="4 5">
    <name type="scientific">Ulvibacter antarcticus</name>
    <dbReference type="NCBI Taxonomy" id="442714"/>
    <lineage>
        <taxon>Bacteria</taxon>
        <taxon>Pseudomonadati</taxon>
        <taxon>Bacteroidota</taxon>
        <taxon>Flavobacteriia</taxon>
        <taxon>Flavobacteriales</taxon>
        <taxon>Flavobacteriaceae</taxon>
        <taxon>Ulvibacter</taxon>
    </lineage>
</organism>
<proteinExistence type="predicted"/>
<feature type="domain" description="Secretion system C-terminal sorting" evidence="3">
    <location>
        <begin position="235"/>
        <end position="299"/>
    </location>
</feature>
<dbReference type="AlphaFoldDB" id="A0A3L9YDU1"/>
<protein>
    <submittedName>
        <fullName evidence="4">Putative secreted protein (Por secretion system target)</fullName>
    </submittedName>
</protein>
<evidence type="ECO:0000256" key="2">
    <source>
        <dbReference type="SAM" id="SignalP"/>
    </source>
</evidence>
<evidence type="ECO:0000313" key="4">
    <source>
        <dbReference type="EMBL" id="RMA58821.1"/>
    </source>
</evidence>
<dbReference type="EMBL" id="REFC01000013">
    <property type="protein sequence ID" value="RMA58821.1"/>
    <property type="molecule type" value="Genomic_DNA"/>
</dbReference>
<dbReference type="RefSeq" id="WP_121907759.1">
    <property type="nucleotide sequence ID" value="NZ_REFC01000013.1"/>
</dbReference>
<keyword evidence="5" id="KW-1185">Reference proteome</keyword>
<evidence type="ECO:0000313" key="5">
    <source>
        <dbReference type="Proteomes" id="UP000271339"/>
    </source>
</evidence>
<dbReference type="NCBIfam" id="TIGR04183">
    <property type="entry name" value="Por_Secre_tail"/>
    <property type="match status" value="1"/>
</dbReference>
<dbReference type="InterPro" id="IPR026444">
    <property type="entry name" value="Secre_tail"/>
</dbReference>